<reference evidence="2 3" key="1">
    <citation type="journal article" date="2021" name="Mar. Drugs">
        <title>Genome Reduction and Secondary Metabolism of the Marine Sponge-Associated Cyanobacterium Leptothoe.</title>
        <authorList>
            <person name="Konstantinou D."/>
            <person name="Popin R.V."/>
            <person name="Fewer D.P."/>
            <person name="Sivonen K."/>
            <person name="Gkelis S."/>
        </authorList>
    </citation>
    <scope>NUCLEOTIDE SEQUENCE [LARGE SCALE GENOMIC DNA]</scope>
    <source>
        <strain evidence="2 3">TAU-MAC 1615</strain>
    </source>
</reference>
<keyword evidence="1" id="KW-0812">Transmembrane</keyword>
<gene>
    <name evidence="2" type="ORF">IXB28_13090</name>
</gene>
<evidence type="ECO:0000313" key="3">
    <source>
        <dbReference type="Proteomes" id="UP001196661"/>
    </source>
</evidence>
<dbReference type="RefSeq" id="WP_215619030.1">
    <property type="nucleotide sequence ID" value="NZ_JADOER010000011.1"/>
</dbReference>
<keyword evidence="1" id="KW-0472">Membrane</keyword>
<dbReference type="Pfam" id="PF07099">
    <property type="entry name" value="DUF1361"/>
    <property type="match status" value="1"/>
</dbReference>
<organism evidence="2 3">
    <name type="scientific">Leptothoe kymatousa TAU-MAC 1615</name>
    <dbReference type="NCBI Taxonomy" id="2364775"/>
    <lineage>
        <taxon>Bacteria</taxon>
        <taxon>Bacillati</taxon>
        <taxon>Cyanobacteriota</taxon>
        <taxon>Cyanophyceae</taxon>
        <taxon>Nodosilineales</taxon>
        <taxon>Cymatolegaceae</taxon>
        <taxon>Leptothoe</taxon>
        <taxon>Leptothoe kymatousa</taxon>
    </lineage>
</organism>
<evidence type="ECO:0000313" key="2">
    <source>
        <dbReference type="EMBL" id="MBT9313147.1"/>
    </source>
</evidence>
<keyword evidence="3" id="KW-1185">Reference proteome</keyword>
<feature type="transmembrane region" description="Helical" evidence="1">
    <location>
        <begin position="83"/>
        <end position="112"/>
    </location>
</feature>
<proteinExistence type="predicted"/>
<evidence type="ECO:0000256" key="1">
    <source>
        <dbReference type="SAM" id="Phobius"/>
    </source>
</evidence>
<comment type="caution">
    <text evidence="2">The sequence shown here is derived from an EMBL/GenBank/DDBJ whole genome shotgun (WGS) entry which is preliminary data.</text>
</comment>
<dbReference type="InterPro" id="IPR009793">
    <property type="entry name" value="DUF1361"/>
</dbReference>
<name>A0ABS5Y5Q3_9CYAN</name>
<feature type="transmembrane region" description="Helical" evidence="1">
    <location>
        <begin position="49"/>
        <end position="71"/>
    </location>
</feature>
<protein>
    <submittedName>
        <fullName evidence="2">DUF1361 domain-containing protein</fullName>
    </submittedName>
</protein>
<feature type="transmembrane region" description="Helical" evidence="1">
    <location>
        <begin position="172"/>
        <end position="191"/>
    </location>
</feature>
<accession>A0ABS5Y5Q3</accession>
<keyword evidence="1" id="KW-1133">Transmembrane helix</keyword>
<feature type="transmembrane region" description="Helical" evidence="1">
    <location>
        <begin position="20"/>
        <end position="37"/>
    </location>
</feature>
<sequence>MTTWLLHGLDTAHGNLPFMVWNSFLALIPLILSFWLFRGRGSHRRHWPWWIGFTLFVAFLPNAPYVLTDIIHLVKDIRMGTSVWAIALILIPQYFLFIGFGVATYTLSLVNLGRYLSREGKCRWVLPAELTLHGLTALGIYLGRFLRFNSWDLVTSPLAVMGNTLALLLSKWPLAVMFGTFIILAVVYWLLKQVTLASILYWRTRNLRTAQRYWA</sequence>
<dbReference type="EMBL" id="JADOER010000011">
    <property type="protein sequence ID" value="MBT9313147.1"/>
    <property type="molecule type" value="Genomic_DNA"/>
</dbReference>
<dbReference type="Proteomes" id="UP001196661">
    <property type="component" value="Unassembled WGS sequence"/>
</dbReference>
<feature type="transmembrane region" description="Helical" evidence="1">
    <location>
        <begin position="124"/>
        <end position="143"/>
    </location>
</feature>